<evidence type="ECO:0000259" key="1">
    <source>
        <dbReference type="Pfam" id="PF20700"/>
    </source>
</evidence>
<organism evidence="2">
    <name type="scientific">Timema douglasi</name>
    <name type="common">Walking stick</name>
    <dbReference type="NCBI Taxonomy" id="61478"/>
    <lineage>
        <taxon>Eukaryota</taxon>
        <taxon>Metazoa</taxon>
        <taxon>Ecdysozoa</taxon>
        <taxon>Arthropoda</taxon>
        <taxon>Hexapoda</taxon>
        <taxon>Insecta</taxon>
        <taxon>Pterygota</taxon>
        <taxon>Neoptera</taxon>
        <taxon>Polyneoptera</taxon>
        <taxon>Phasmatodea</taxon>
        <taxon>Timematodea</taxon>
        <taxon>Timematoidea</taxon>
        <taxon>Timematidae</taxon>
        <taxon>Timema</taxon>
    </lineage>
</organism>
<gene>
    <name evidence="2" type="ORF">TDIB3V08_LOCUS9770</name>
</gene>
<dbReference type="EMBL" id="OA570869">
    <property type="protein sequence ID" value="CAD7203603.1"/>
    <property type="molecule type" value="Genomic_DNA"/>
</dbReference>
<dbReference type="Pfam" id="PF20700">
    <property type="entry name" value="Mutator"/>
    <property type="match status" value="1"/>
</dbReference>
<dbReference type="AlphaFoldDB" id="A0A7R8VT00"/>
<accession>A0A7R8VT00</accession>
<dbReference type="InterPro" id="IPR049012">
    <property type="entry name" value="Mutator_transp_dom"/>
</dbReference>
<sequence>MMALMEVPIMDKKKWRRHEQRIEVACIIRAATNGLLYIGVKNKYCYICSQSEPGKESKEHKCYKNYQGTSTGIEQAILVQGFRESARMHNLRYKYIVSDGDSSTYAKIQHNVTYGRQVIKLECANHMVRNYTDKLHKIIRDTVHDITARKELSQLIPRLTKGARAAITDAGDNVSNSDVLRDGLYHVFGQHSNCKHDQLLDGFYFII</sequence>
<protein>
    <recommendedName>
        <fullName evidence="1">Mutator-like transposase domain-containing protein</fullName>
    </recommendedName>
</protein>
<name>A0A7R8VT00_TIMDO</name>
<reference evidence="2" key="1">
    <citation type="submission" date="2020-11" db="EMBL/GenBank/DDBJ databases">
        <authorList>
            <person name="Tran Van P."/>
        </authorList>
    </citation>
    <scope>NUCLEOTIDE SEQUENCE</scope>
</reference>
<feature type="domain" description="Mutator-like transposase" evidence="1">
    <location>
        <begin position="17"/>
        <end position="195"/>
    </location>
</feature>
<evidence type="ECO:0000313" key="2">
    <source>
        <dbReference type="EMBL" id="CAD7203603.1"/>
    </source>
</evidence>
<proteinExistence type="predicted"/>